<dbReference type="InterPro" id="IPR002547">
    <property type="entry name" value="tRNA-bd_dom"/>
</dbReference>
<organism evidence="6 7">
    <name type="scientific">Zygosaccharomyces rouxii (strain ATCC 2623 / CBS 732 / NBRC 1130 / NCYC 568 / NRRL Y-229)</name>
    <dbReference type="NCBI Taxonomy" id="559307"/>
    <lineage>
        <taxon>Eukaryota</taxon>
        <taxon>Fungi</taxon>
        <taxon>Dikarya</taxon>
        <taxon>Ascomycota</taxon>
        <taxon>Saccharomycotina</taxon>
        <taxon>Saccharomycetes</taxon>
        <taxon>Saccharomycetales</taxon>
        <taxon>Saccharomycetaceae</taxon>
        <taxon>Zygosaccharomyces</taxon>
    </lineage>
</organism>
<dbReference type="PROSITE" id="PS50886">
    <property type="entry name" value="TRBD"/>
    <property type="match status" value="1"/>
</dbReference>
<dbReference type="PANTHER" id="PTHR11586">
    <property type="entry name" value="TRNA-AMINOACYLATION COFACTOR ARC1 FAMILY MEMBER"/>
    <property type="match status" value="1"/>
</dbReference>
<dbReference type="STRING" id="559307.C5DZT4"/>
<gene>
    <name evidence="6" type="ordered locus">ZYRO0G07040g</name>
</gene>
<accession>C5DZT4</accession>
<dbReference type="HOGENOM" id="CLU_009710_6_4_1"/>
<evidence type="ECO:0000313" key="6">
    <source>
        <dbReference type="EMBL" id="CAR29368.1"/>
    </source>
</evidence>
<proteinExistence type="predicted"/>
<keyword evidence="3 4" id="KW-0694">RNA-binding</keyword>
<dbReference type="AlphaFoldDB" id="C5DZT4"/>
<keyword evidence="2 4" id="KW-0820">tRNA-binding</keyword>
<dbReference type="GO" id="GO:0000049">
    <property type="term" value="F:tRNA binding"/>
    <property type="evidence" value="ECO:0007669"/>
    <property type="project" value="UniProtKB-UniRule"/>
</dbReference>
<evidence type="ECO:0000256" key="1">
    <source>
        <dbReference type="ARBA" id="ARBA00022490"/>
    </source>
</evidence>
<evidence type="ECO:0000259" key="5">
    <source>
        <dbReference type="PROSITE" id="PS50886"/>
    </source>
</evidence>
<keyword evidence="7" id="KW-1185">Reference proteome</keyword>
<name>C5DZT4_ZYGRC</name>
<dbReference type="InterPro" id="IPR012340">
    <property type="entry name" value="NA-bd_OB-fold"/>
</dbReference>
<keyword evidence="1" id="KW-0963">Cytoplasm</keyword>
<dbReference type="InterPro" id="IPR051270">
    <property type="entry name" value="Tyrosine-tRNA_ligase_regulator"/>
</dbReference>
<dbReference type="InParanoid" id="C5DZT4"/>
<dbReference type="EMBL" id="CU928179">
    <property type="protein sequence ID" value="CAR29368.1"/>
    <property type="molecule type" value="Genomic_DNA"/>
</dbReference>
<reference evidence="6 7" key="1">
    <citation type="journal article" date="2009" name="Genome Res.">
        <title>Comparative genomics of protoploid Saccharomycetaceae.</title>
        <authorList>
            <consortium name="The Genolevures Consortium"/>
            <person name="Souciet J.-L."/>
            <person name="Dujon B."/>
            <person name="Gaillardin C."/>
            <person name="Johnston M."/>
            <person name="Baret P.V."/>
            <person name="Cliften P."/>
            <person name="Sherman D.J."/>
            <person name="Weissenbach J."/>
            <person name="Westhof E."/>
            <person name="Wincker P."/>
            <person name="Jubin C."/>
            <person name="Poulain J."/>
            <person name="Barbe V."/>
            <person name="Segurens B."/>
            <person name="Artiguenave F."/>
            <person name="Anthouard V."/>
            <person name="Vacherie B."/>
            <person name="Val M.-E."/>
            <person name="Fulton R.S."/>
            <person name="Minx P."/>
            <person name="Wilson R."/>
            <person name="Durrens P."/>
            <person name="Jean G."/>
            <person name="Marck C."/>
            <person name="Martin T."/>
            <person name="Nikolski M."/>
            <person name="Rolland T."/>
            <person name="Seret M.-L."/>
            <person name="Casaregola S."/>
            <person name="Despons L."/>
            <person name="Fairhead C."/>
            <person name="Fischer G."/>
            <person name="Lafontaine I."/>
            <person name="Leh V."/>
            <person name="Lemaire M."/>
            <person name="de Montigny J."/>
            <person name="Neuveglise C."/>
            <person name="Thierry A."/>
            <person name="Blanc-Lenfle I."/>
            <person name="Bleykasten C."/>
            <person name="Diffels J."/>
            <person name="Fritsch E."/>
            <person name="Frangeul L."/>
            <person name="Goeffon A."/>
            <person name="Jauniaux N."/>
            <person name="Kachouri-Lafond R."/>
            <person name="Payen C."/>
            <person name="Potier S."/>
            <person name="Pribylova L."/>
            <person name="Ozanne C."/>
            <person name="Richard G.-F."/>
            <person name="Sacerdot C."/>
            <person name="Straub M.-L."/>
            <person name="Talla E."/>
        </authorList>
    </citation>
    <scope>NUCLEOTIDE SEQUENCE [LARGE SCALE GENOMIC DNA]</scope>
    <source>
        <strain evidence="6 7">ATCC 2623 / CBS 732 / BCRC 21506 / NBRC 1130 / NCYC 568 / NRRL Y-229</strain>
    </source>
</reference>
<dbReference type="PANTHER" id="PTHR11586:SF43">
    <property type="entry name" value="TYROSINE--TRNA LIGASE, CYTOPLASMIC"/>
    <property type="match status" value="1"/>
</dbReference>
<protein>
    <submittedName>
        <fullName evidence="6">ZYRO0G07040p</fullName>
    </submittedName>
</protein>
<dbReference type="Proteomes" id="UP000008536">
    <property type="component" value="Chromosome G"/>
</dbReference>
<dbReference type="Pfam" id="PF01588">
    <property type="entry name" value="tRNA_bind"/>
    <property type="match status" value="1"/>
</dbReference>
<dbReference type="GO" id="GO:0004831">
    <property type="term" value="F:tyrosine-tRNA ligase activity"/>
    <property type="evidence" value="ECO:0007669"/>
    <property type="project" value="TreeGrafter"/>
</dbReference>
<evidence type="ECO:0000256" key="4">
    <source>
        <dbReference type="PROSITE-ProRule" id="PRU00209"/>
    </source>
</evidence>
<evidence type="ECO:0000256" key="2">
    <source>
        <dbReference type="ARBA" id="ARBA00022555"/>
    </source>
</evidence>
<evidence type="ECO:0000256" key="3">
    <source>
        <dbReference type="ARBA" id="ARBA00022884"/>
    </source>
</evidence>
<dbReference type="RefSeq" id="XP_002498301.1">
    <property type="nucleotide sequence ID" value="XM_002498256.1"/>
</dbReference>
<sequence>MARRFLNVRSNLLTGLTIARRYHFNLVNLKVGITREVALHPHSDKLYVSQIQLACNETKQVCSGLRGIIPKESFENKLVVVVDNMKKCKLRREVSEAMVLCGQGSEGDVQLCRPANDSETLLGRNILLEGPGESELPPTRKIKPKEWESISSRLYVGDQNVVVYRQEDGVEKRLLVDGVPIVVDDLPRGSAVR</sequence>
<evidence type="ECO:0000313" key="7">
    <source>
        <dbReference type="Proteomes" id="UP000008536"/>
    </source>
</evidence>
<feature type="domain" description="TRNA-binding" evidence="5">
    <location>
        <begin position="23"/>
        <end position="127"/>
    </location>
</feature>
<dbReference type="SUPFAM" id="SSF50249">
    <property type="entry name" value="Nucleic acid-binding proteins"/>
    <property type="match status" value="1"/>
</dbReference>
<dbReference type="KEGG" id="zro:ZYRO0G07040g"/>
<dbReference type="GeneID" id="8206102"/>
<dbReference type="Gene3D" id="2.40.50.140">
    <property type="entry name" value="Nucleic acid-binding proteins"/>
    <property type="match status" value="1"/>
</dbReference>